<evidence type="ECO:0000313" key="1">
    <source>
        <dbReference type="EMBL" id="KTB48339.1"/>
    </source>
</evidence>
<organism evidence="1 2">
    <name type="scientific">Dehalogenimonas alkenigignens</name>
    <dbReference type="NCBI Taxonomy" id="1217799"/>
    <lineage>
        <taxon>Bacteria</taxon>
        <taxon>Bacillati</taxon>
        <taxon>Chloroflexota</taxon>
        <taxon>Dehalococcoidia</taxon>
        <taxon>Dehalococcoidales</taxon>
        <taxon>Dehalococcoidaceae</taxon>
        <taxon>Dehalogenimonas</taxon>
    </lineage>
</organism>
<dbReference type="OrthoDB" id="9815144at2"/>
<dbReference type="Pfam" id="PF02585">
    <property type="entry name" value="PIG-L"/>
    <property type="match status" value="1"/>
</dbReference>
<evidence type="ECO:0000313" key="2">
    <source>
        <dbReference type="Proteomes" id="UP000053947"/>
    </source>
</evidence>
<dbReference type="Proteomes" id="UP000053947">
    <property type="component" value="Unassembled WGS sequence"/>
</dbReference>
<sequence length="230" mass="25827">MPKADVLVIMAHPDDPEFSSGATIARLARDGKKVVYVICTAGDKGSSDREMTPAKLVQIRMGEQRAAAAVLGVEDVIFLGHPDQSLEADDVLRKELVALIREYRPDLVITHSPYQRYIWWHRDHRKCGEAAMDAVFPYARDHMAYPDLLARGLEPHKVSEIWLAGADDANYKSDITGTFGVKIEAIKCHKSQVEEDFLIRLDRIKARASAAAEGEEFLLAEAFRRVEIPW</sequence>
<keyword evidence="2" id="KW-1185">Reference proteome</keyword>
<comment type="caution">
    <text evidence="1">The sequence shown here is derived from an EMBL/GenBank/DDBJ whole genome shotgun (WGS) entry which is preliminary data.</text>
</comment>
<dbReference type="EMBL" id="LFDV01000002">
    <property type="protein sequence ID" value="KTB48339.1"/>
    <property type="molecule type" value="Genomic_DNA"/>
</dbReference>
<dbReference type="InterPro" id="IPR003737">
    <property type="entry name" value="GlcNAc_PI_deacetylase-related"/>
</dbReference>
<dbReference type="SUPFAM" id="SSF102588">
    <property type="entry name" value="LmbE-like"/>
    <property type="match status" value="1"/>
</dbReference>
<gene>
    <name evidence="1" type="ORF">DEALK_11850</name>
</gene>
<accession>A0A0W0GIG9</accession>
<dbReference type="PANTHER" id="PTHR12993:SF28">
    <property type="entry name" value="LMBE FAMILY PROTEIN"/>
    <property type="match status" value="1"/>
</dbReference>
<dbReference type="Gene3D" id="3.40.50.10320">
    <property type="entry name" value="LmbE-like"/>
    <property type="match status" value="1"/>
</dbReference>
<dbReference type="PATRIC" id="fig|1217799.6.peg.1227"/>
<dbReference type="GO" id="GO:0016811">
    <property type="term" value="F:hydrolase activity, acting on carbon-nitrogen (but not peptide) bonds, in linear amides"/>
    <property type="evidence" value="ECO:0007669"/>
    <property type="project" value="TreeGrafter"/>
</dbReference>
<reference evidence="1 2" key="1">
    <citation type="submission" date="2015-06" db="EMBL/GenBank/DDBJ databases">
        <title>Genome sequence of the organohalide-respiring Dehalogenimonas alkenigignens type strain (IP3-3T).</title>
        <authorList>
            <person name="Key T.A."/>
            <person name="Richmond D.P."/>
            <person name="Bowman K.S."/>
            <person name="Cho Y.-J."/>
            <person name="Chun J."/>
            <person name="da Costa M.S."/>
            <person name="Rainey F.A."/>
            <person name="Moe W.M."/>
        </authorList>
    </citation>
    <scope>NUCLEOTIDE SEQUENCE [LARGE SCALE GENOMIC DNA]</scope>
    <source>
        <strain evidence="1 2">IP3-3</strain>
    </source>
</reference>
<dbReference type="InterPro" id="IPR024078">
    <property type="entry name" value="LmbE-like_dom_sf"/>
</dbReference>
<dbReference type="PANTHER" id="PTHR12993">
    <property type="entry name" value="N-ACETYLGLUCOSAMINYL-PHOSPHATIDYLINOSITOL DE-N-ACETYLASE-RELATED"/>
    <property type="match status" value="1"/>
</dbReference>
<dbReference type="RefSeq" id="WP_058439340.1">
    <property type="nucleotide sequence ID" value="NZ_KQ758903.1"/>
</dbReference>
<proteinExistence type="predicted"/>
<dbReference type="AlphaFoldDB" id="A0A0W0GIG9"/>
<dbReference type="STRING" id="1217799.DEALK_11850"/>
<name>A0A0W0GIG9_9CHLR</name>
<protein>
    <submittedName>
        <fullName evidence="1">Uncharacterized protein, LmbE family</fullName>
    </submittedName>
</protein>